<dbReference type="Pfam" id="PF00702">
    <property type="entry name" value="Hydrolase"/>
    <property type="match status" value="1"/>
</dbReference>
<proteinExistence type="predicted"/>
<dbReference type="SFLD" id="SFLDS00003">
    <property type="entry name" value="Haloacid_Dehalogenase"/>
    <property type="match status" value="1"/>
</dbReference>
<dbReference type="GO" id="GO:0046872">
    <property type="term" value="F:metal ion binding"/>
    <property type="evidence" value="ECO:0007669"/>
    <property type="project" value="UniProtKB-KW"/>
</dbReference>
<evidence type="ECO:0000313" key="5">
    <source>
        <dbReference type="EMBL" id="PXX21424.1"/>
    </source>
</evidence>
<organism evidence="5 6">
    <name type="scientific">Hoylesella shahii DSM 15611 = JCM 12083</name>
    <dbReference type="NCBI Taxonomy" id="1122991"/>
    <lineage>
        <taxon>Bacteria</taxon>
        <taxon>Pseudomonadati</taxon>
        <taxon>Bacteroidota</taxon>
        <taxon>Bacteroidia</taxon>
        <taxon>Bacteroidales</taxon>
        <taxon>Prevotellaceae</taxon>
        <taxon>Hoylesella</taxon>
    </lineage>
</organism>
<evidence type="ECO:0000313" key="6">
    <source>
        <dbReference type="Proteomes" id="UP000248314"/>
    </source>
</evidence>
<gene>
    <name evidence="5" type="ORF">EJ73_01705</name>
</gene>
<evidence type="ECO:0000256" key="2">
    <source>
        <dbReference type="ARBA" id="ARBA00022723"/>
    </source>
</evidence>
<keyword evidence="4" id="KW-0460">Magnesium</keyword>
<keyword evidence="2" id="KW-0479">Metal-binding</keyword>
<sequence length="247" mass="28172">MQTTKYTFNTLDQLDIEGIIFDYGGTLDTNGHHWGKVIWHAYQNNNIPISEADFRAAYVHVERALATNRIIMPDFLFCNVLNTKLKMQLAYLRDNKVLDVPQLEIDDMHHLIYTELCSNLEKVIRHSTFVLEHLHKRYPMVLVSNFYGNIQTVLADYNMAHYFASVIESAVVGVRKPDPKIFALGVEALKMPAQKVLVVGDSIDKDIVPAHSLGCITAWFKGEQWEEKAQDESVAHLIISDLDELLS</sequence>
<dbReference type="STRING" id="1122991.GCA_000613445_01902"/>
<evidence type="ECO:0000256" key="3">
    <source>
        <dbReference type="ARBA" id="ARBA00022801"/>
    </source>
</evidence>
<dbReference type="PANTHER" id="PTHR46470">
    <property type="entry name" value="N-ACYLNEURAMINATE-9-PHOSPHATASE"/>
    <property type="match status" value="1"/>
</dbReference>
<comment type="caution">
    <text evidence="5">The sequence shown here is derived from an EMBL/GenBank/DDBJ whole genome shotgun (WGS) entry which is preliminary data.</text>
</comment>
<protein>
    <submittedName>
        <fullName evidence="5">Putative hydrolase of the HAD superfamily</fullName>
    </submittedName>
</protein>
<keyword evidence="3 5" id="KW-0378">Hydrolase</keyword>
<evidence type="ECO:0000256" key="4">
    <source>
        <dbReference type="ARBA" id="ARBA00022842"/>
    </source>
</evidence>
<dbReference type="InterPro" id="IPR006439">
    <property type="entry name" value="HAD-SF_hydro_IA"/>
</dbReference>
<dbReference type="OrthoDB" id="9797415at2"/>
<dbReference type="Proteomes" id="UP000248314">
    <property type="component" value="Unassembled WGS sequence"/>
</dbReference>
<dbReference type="GO" id="GO:0044281">
    <property type="term" value="P:small molecule metabolic process"/>
    <property type="evidence" value="ECO:0007669"/>
    <property type="project" value="UniProtKB-ARBA"/>
</dbReference>
<dbReference type="PANTHER" id="PTHR46470:SF2">
    <property type="entry name" value="GLYCERALDEHYDE 3-PHOSPHATE PHOSPHATASE"/>
    <property type="match status" value="1"/>
</dbReference>
<dbReference type="InterPro" id="IPR023214">
    <property type="entry name" value="HAD_sf"/>
</dbReference>
<dbReference type="SUPFAM" id="SSF56784">
    <property type="entry name" value="HAD-like"/>
    <property type="match status" value="1"/>
</dbReference>
<dbReference type="NCBIfam" id="TIGR01549">
    <property type="entry name" value="HAD-SF-IA-v1"/>
    <property type="match status" value="1"/>
</dbReference>
<dbReference type="SFLD" id="SFLDG01129">
    <property type="entry name" value="C1.5:_HAD__Beta-PGM__Phosphata"/>
    <property type="match status" value="1"/>
</dbReference>
<keyword evidence="6" id="KW-1185">Reference proteome</keyword>
<dbReference type="GO" id="GO:0016791">
    <property type="term" value="F:phosphatase activity"/>
    <property type="evidence" value="ECO:0007669"/>
    <property type="project" value="TreeGrafter"/>
</dbReference>
<dbReference type="EMBL" id="QJJX01000019">
    <property type="protein sequence ID" value="PXX21424.1"/>
    <property type="molecule type" value="Genomic_DNA"/>
</dbReference>
<dbReference type="Gene3D" id="3.40.50.1000">
    <property type="entry name" value="HAD superfamily/HAD-like"/>
    <property type="match status" value="1"/>
</dbReference>
<accession>A0A318HSF2</accession>
<dbReference type="InterPro" id="IPR036412">
    <property type="entry name" value="HAD-like_sf"/>
</dbReference>
<name>A0A318HSF2_9BACT</name>
<comment type="cofactor">
    <cofactor evidence="1">
        <name>Mg(2+)</name>
        <dbReference type="ChEBI" id="CHEBI:18420"/>
    </cofactor>
</comment>
<evidence type="ECO:0000256" key="1">
    <source>
        <dbReference type="ARBA" id="ARBA00001946"/>
    </source>
</evidence>
<dbReference type="InterPro" id="IPR051400">
    <property type="entry name" value="HAD-like_hydrolase"/>
</dbReference>
<reference evidence="5 6" key="1">
    <citation type="submission" date="2018-05" db="EMBL/GenBank/DDBJ databases">
        <title>Genomic Encyclopedia of Type Strains, Phase I: the one thousand microbial genomes (KMG-I) project.</title>
        <authorList>
            <person name="Kyrpides N."/>
        </authorList>
    </citation>
    <scope>NUCLEOTIDE SEQUENCE [LARGE SCALE GENOMIC DNA]</scope>
    <source>
        <strain evidence="5 6">DSM 15611</strain>
    </source>
</reference>
<dbReference type="AlphaFoldDB" id="A0A318HSF2"/>
<dbReference type="RefSeq" id="WP_044075772.1">
    <property type="nucleotide sequence ID" value="NZ_BAIZ01000015.1"/>
</dbReference>